<comment type="caution">
    <text evidence="1">The sequence shown here is derived from an EMBL/GenBank/DDBJ whole genome shotgun (WGS) entry which is preliminary data.</text>
</comment>
<proteinExistence type="predicted"/>
<evidence type="ECO:0000313" key="2">
    <source>
        <dbReference type="Proteomes" id="UP000217465"/>
    </source>
</evidence>
<protein>
    <recommendedName>
        <fullName evidence="3">DUF3102 domain-containing protein</fullName>
    </recommendedName>
</protein>
<name>A0A854WHT3_9STRE</name>
<gene>
    <name evidence="1" type="ORF">A9Y57_00263</name>
</gene>
<evidence type="ECO:0000313" key="1">
    <source>
        <dbReference type="EMBL" id="PCH13630.1"/>
    </source>
</evidence>
<organism evidence="1 2">
    <name type="scientific">Streptococcus parauberis</name>
    <dbReference type="NCBI Taxonomy" id="1348"/>
    <lineage>
        <taxon>Bacteria</taxon>
        <taxon>Bacillati</taxon>
        <taxon>Bacillota</taxon>
        <taxon>Bacilli</taxon>
        <taxon>Lactobacillales</taxon>
        <taxon>Streptococcaceae</taxon>
        <taxon>Streptococcus</taxon>
    </lineage>
</organism>
<sequence length="161" mass="18938">MYFKTCLEWQCQDHKNIAGQSIWEIGRRLNHVKENDLAHGQFIEWLEKMNFERTVAHRMMKIAIELPNVATLQHLSNRALYLISTLPDEEKEKQIERVENEDVPKIKEIENLKRKLKDSEERNKRLAEHKLNIACNASILVRDSSKVPPSIFNGACNVRKY</sequence>
<evidence type="ECO:0008006" key="3">
    <source>
        <dbReference type="Google" id="ProtNLM"/>
    </source>
</evidence>
<accession>A0A854WHT3</accession>
<dbReference type="Pfam" id="PF11300">
    <property type="entry name" value="DUF3102"/>
    <property type="match status" value="1"/>
</dbReference>
<dbReference type="RefSeq" id="WP_096633277.1">
    <property type="nucleotide sequence ID" value="NZ_NSGR01000004.1"/>
</dbReference>
<reference evidence="1 2" key="1">
    <citation type="submission" date="2016-06" db="EMBL/GenBank/DDBJ databases">
        <authorList>
            <person name="Haines A.N."/>
            <person name="Council K.R."/>
        </authorList>
    </citation>
    <scope>NUCLEOTIDE SEQUENCE [LARGE SCALE GENOMIC DNA]</scope>
    <source>
        <strain evidence="1 2">SP158-29</strain>
    </source>
</reference>
<dbReference type="EMBL" id="NSGR01000004">
    <property type="protein sequence ID" value="PCH13630.1"/>
    <property type="molecule type" value="Genomic_DNA"/>
</dbReference>
<dbReference type="InterPro" id="IPR021451">
    <property type="entry name" value="DUF3102"/>
</dbReference>
<dbReference type="Proteomes" id="UP000217465">
    <property type="component" value="Unassembled WGS sequence"/>
</dbReference>
<dbReference type="AlphaFoldDB" id="A0A854WHT3"/>